<reference evidence="6 7" key="1">
    <citation type="submission" date="2015-06" db="EMBL/GenBank/DDBJ databases">
        <title>Draft genome sequence of an Alphaproteobacteria species associated to the Mediterranean sponge Oscarella lobularis.</title>
        <authorList>
            <person name="Jourda C."/>
            <person name="Santini S."/>
            <person name="Claverie J.-M."/>
        </authorList>
    </citation>
    <scope>NUCLEOTIDE SEQUENCE [LARGE SCALE GENOMIC DNA]</scope>
    <source>
        <strain evidence="6">IGS</strain>
    </source>
</reference>
<evidence type="ECO:0000259" key="5">
    <source>
        <dbReference type="PROSITE" id="PS50931"/>
    </source>
</evidence>
<dbReference type="AlphaFoldDB" id="A0A0J9GXD2"/>
<evidence type="ECO:0000313" key="7">
    <source>
        <dbReference type="Proteomes" id="UP000037178"/>
    </source>
</evidence>
<evidence type="ECO:0000256" key="1">
    <source>
        <dbReference type="ARBA" id="ARBA00009437"/>
    </source>
</evidence>
<dbReference type="InterPro" id="IPR058163">
    <property type="entry name" value="LysR-type_TF_proteobact-type"/>
</dbReference>
<dbReference type="InterPro" id="IPR036388">
    <property type="entry name" value="WH-like_DNA-bd_sf"/>
</dbReference>
<feature type="domain" description="HTH lysR-type" evidence="5">
    <location>
        <begin position="4"/>
        <end position="61"/>
    </location>
</feature>
<organism evidence="6 7">
    <name type="scientific">Candidatus Rhodobacter oscarellae</name>
    <dbReference type="NCBI Taxonomy" id="1675527"/>
    <lineage>
        <taxon>Bacteria</taxon>
        <taxon>Pseudomonadati</taxon>
        <taxon>Pseudomonadota</taxon>
        <taxon>Alphaproteobacteria</taxon>
        <taxon>Rhodobacterales</taxon>
        <taxon>Rhodobacter group</taxon>
        <taxon>Rhodobacter</taxon>
    </lineage>
</organism>
<dbReference type="STRING" id="1675527.AIOL_003119"/>
<dbReference type="InterPro" id="IPR000847">
    <property type="entry name" value="LysR_HTH_N"/>
</dbReference>
<evidence type="ECO:0000256" key="3">
    <source>
        <dbReference type="ARBA" id="ARBA00023125"/>
    </source>
</evidence>
<dbReference type="OrthoDB" id="9775392at2"/>
<dbReference type="GO" id="GO:0043565">
    <property type="term" value="F:sequence-specific DNA binding"/>
    <property type="evidence" value="ECO:0007669"/>
    <property type="project" value="TreeGrafter"/>
</dbReference>
<dbReference type="GO" id="GO:0006351">
    <property type="term" value="P:DNA-templated transcription"/>
    <property type="evidence" value="ECO:0007669"/>
    <property type="project" value="TreeGrafter"/>
</dbReference>
<accession>A0A0J9GXD2</accession>
<keyword evidence="7" id="KW-1185">Reference proteome</keyword>
<keyword evidence="4" id="KW-0804">Transcription</keyword>
<dbReference type="Gene3D" id="1.10.10.10">
    <property type="entry name" value="Winged helix-like DNA-binding domain superfamily/Winged helix DNA-binding domain"/>
    <property type="match status" value="1"/>
</dbReference>
<dbReference type="Pfam" id="PF00126">
    <property type="entry name" value="HTH_1"/>
    <property type="match status" value="1"/>
</dbReference>
<dbReference type="GO" id="GO:0003700">
    <property type="term" value="F:DNA-binding transcription factor activity"/>
    <property type="evidence" value="ECO:0007669"/>
    <property type="project" value="InterPro"/>
</dbReference>
<dbReference type="EMBL" id="LFTY01000002">
    <property type="protein sequence ID" value="KMW58148.1"/>
    <property type="molecule type" value="Genomic_DNA"/>
</dbReference>
<dbReference type="Gene3D" id="3.40.190.290">
    <property type="match status" value="1"/>
</dbReference>
<dbReference type="Pfam" id="PF03466">
    <property type="entry name" value="LysR_substrate"/>
    <property type="match status" value="1"/>
</dbReference>
<evidence type="ECO:0000256" key="2">
    <source>
        <dbReference type="ARBA" id="ARBA00023015"/>
    </source>
</evidence>
<dbReference type="PATRIC" id="fig|1675527.3.peg.3262"/>
<protein>
    <submittedName>
        <fullName evidence="6">Transcriptional regulator, LysR family</fullName>
    </submittedName>
</protein>
<dbReference type="InterPro" id="IPR036390">
    <property type="entry name" value="WH_DNA-bd_sf"/>
</dbReference>
<keyword evidence="3" id="KW-0238">DNA-binding</keyword>
<dbReference type="PANTHER" id="PTHR30537">
    <property type="entry name" value="HTH-TYPE TRANSCRIPTIONAL REGULATOR"/>
    <property type="match status" value="1"/>
</dbReference>
<gene>
    <name evidence="6" type="ORF">AIOL_003119</name>
</gene>
<dbReference type="SUPFAM" id="SSF46785">
    <property type="entry name" value="Winged helix' DNA-binding domain"/>
    <property type="match status" value="1"/>
</dbReference>
<dbReference type="Proteomes" id="UP000037178">
    <property type="component" value="Unassembled WGS sequence"/>
</dbReference>
<name>A0A0J9GXD2_9RHOB</name>
<proteinExistence type="inferred from homology"/>
<dbReference type="RefSeq" id="WP_049643788.1">
    <property type="nucleotide sequence ID" value="NZ_LFTY01000002.1"/>
</dbReference>
<keyword evidence="2" id="KW-0805">Transcription regulation</keyword>
<dbReference type="PROSITE" id="PS50931">
    <property type="entry name" value="HTH_LYSR"/>
    <property type="match status" value="1"/>
</dbReference>
<evidence type="ECO:0000256" key="4">
    <source>
        <dbReference type="ARBA" id="ARBA00023163"/>
    </source>
</evidence>
<dbReference type="PANTHER" id="PTHR30537:SF3">
    <property type="entry name" value="TRANSCRIPTIONAL REGULATORY PROTEIN"/>
    <property type="match status" value="1"/>
</dbReference>
<sequence>MAQLDWNDIKVFLALYRCRSIRAAAEELGMSHSTVSRHLTDLETSLGAVLFTRSRDGMLATSMSEQIFARAERVEGEVFDLQREANSLDTALVGQVRVTAPPLLSQYMLMPHLAAFAEQYPGIEISLNSSFSIEDLMKGAADVAFRSQFDPNENLVGRRLPDFVDMAYASPDYIARHAFENGKTDAVWIGRGLIDPSHGWVKEGPFPDAPVKHQIPDMLDQAEAAKEGLGMVVLPCFFADALEGLQRIPGVGAVSSRPGWVLTHPDLRSSVRVMTFVRFLVAEMTKQKAQIQGDIR</sequence>
<dbReference type="SUPFAM" id="SSF53850">
    <property type="entry name" value="Periplasmic binding protein-like II"/>
    <property type="match status" value="1"/>
</dbReference>
<comment type="caution">
    <text evidence="6">The sequence shown here is derived from an EMBL/GenBank/DDBJ whole genome shotgun (WGS) entry which is preliminary data.</text>
</comment>
<evidence type="ECO:0000313" key="6">
    <source>
        <dbReference type="EMBL" id="KMW58148.1"/>
    </source>
</evidence>
<dbReference type="InterPro" id="IPR005119">
    <property type="entry name" value="LysR_subst-bd"/>
</dbReference>
<comment type="similarity">
    <text evidence="1">Belongs to the LysR transcriptional regulatory family.</text>
</comment>